<dbReference type="EMBL" id="QZJF01000017">
    <property type="protein sequence ID" value="RJR26970.1"/>
    <property type="molecule type" value="Genomic_DNA"/>
</dbReference>
<keyword evidence="2" id="KW-0808">Transferase</keyword>
<reference evidence="2 3" key="1">
    <citation type="journal article" date="2017" name="ISME J.">
        <title>Energy and carbon metabolisms in a deep terrestrial subsurface fluid microbial community.</title>
        <authorList>
            <person name="Momper L."/>
            <person name="Jungbluth S.P."/>
            <person name="Lee M.D."/>
            <person name="Amend J.P."/>
        </authorList>
    </citation>
    <scope>NUCLEOTIDE SEQUENCE [LARGE SCALE GENOMIC DNA]</scope>
    <source>
        <strain evidence="2">SURF_46</strain>
    </source>
</reference>
<dbReference type="Proteomes" id="UP000265540">
    <property type="component" value="Unassembled WGS sequence"/>
</dbReference>
<organism evidence="2 3">
    <name type="scientific">candidate division WWE3 bacterium</name>
    <dbReference type="NCBI Taxonomy" id="2053526"/>
    <lineage>
        <taxon>Bacteria</taxon>
        <taxon>Katanobacteria</taxon>
    </lineage>
</organism>
<gene>
    <name evidence="2" type="ORF">C4561_04310</name>
</gene>
<evidence type="ECO:0000313" key="3">
    <source>
        <dbReference type="Proteomes" id="UP000265540"/>
    </source>
</evidence>
<dbReference type="InterPro" id="IPR029044">
    <property type="entry name" value="Nucleotide-diphossugar_trans"/>
</dbReference>
<dbReference type="SUPFAM" id="SSF53448">
    <property type="entry name" value="Nucleotide-diphospho-sugar transferases"/>
    <property type="match status" value="1"/>
</dbReference>
<comment type="caution">
    <text evidence="2">The sequence shown here is derived from an EMBL/GenBank/DDBJ whole genome shotgun (WGS) entry which is preliminary data.</text>
</comment>
<dbReference type="Pfam" id="PF00535">
    <property type="entry name" value="Glycos_transf_2"/>
    <property type="match status" value="1"/>
</dbReference>
<sequence length="307" mass="36291">MPDLSVIIPTRNEIYLQPTIEDIIKKAKSSVEIIVVLDGYWPNPQLPSYKNVIIIHQGTIYENAGMRQCINAGMAVASGTFVMKSDGHCLFDEGFDVKLMEDCEDNWVVIPRRYRLDVENWKVAPDRRPPIDYQFLTYPYIKTHDPACGLHGDDWRERYFERLDILIDDNMSTQGSLYFMPRSWWFKMIAPMNVELYGPFIQEAQEICNNTWLGGGRVVVNKKTWYAHWHKGKAGKNYGFSNDRYAFHQAERDRGRRNCIDYWVNNKFPKKVYDFEWLIERFWPVPTWPKNWKEQLIIDKAKEDATE</sequence>
<dbReference type="CDD" id="cd00761">
    <property type="entry name" value="Glyco_tranf_GTA_type"/>
    <property type="match status" value="1"/>
</dbReference>
<proteinExistence type="predicted"/>
<evidence type="ECO:0000259" key="1">
    <source>
        <dbReference type="Pfam" id="PF00535"/>
    </source>
</evidence>
<evidence type="ECO:0000313" key="2">
    <source>
        <dbReference type="EMBL" id="RJR26970.1"/>
    </source>
</evidence>
<dbReference type="GO" id="GO:0016740">
    <property type="term" value="F:transferase activity"/>
    <property type="evidence" value="ECO:0007669"/>
    <property type="project" value="UniProtKB-KW"/>
</dbReference>
<name>A0A3A4ZJX0_UNCKA</name>
<protein>
    <submittedName>
        <fullName evidence="2">Glycosyltransferase</fullName>
    </submittedName>
</protein>
<dbReference type="AlphaFoldDB" id="A0A3A4ZJX0"/>
<accession>A0A3A4ZJX0</accession>
<feature type="domain" description="Glycosyltransferase 2-like" evidence="1">
    <location>
        <begin position="5"/>
        <end position="143"/>
    </location>
</feature>
<dbReference type="Gene3D" id="3.90.550.10">
    <property type="entry name" value="Spore Coat Polysaccharide Biosynthesis Protein SpsA, Chain A"/>
    <property type="match status" value="1"/>
</dbReference>
<dbReference type="InterPro" id="IPR001173">
    <property type="entry name" value="Glyco_trans_2-like"/>
</dbReference>